<feature type="compositionally biased region" description="Low complexity" evidence="1">
    <location>
        <begin position="208"/>
        <end position="222"/>
    </location>
</feature>
<gene>
    <name evidence="3" type="ORF">BJL86_1375</name>
</gene>
<reference evidence="3 4" key="1">
    <citation type="submission" date="2016-06" db="EMBL/GenBank/DDBJ databases">
        <title>Complete genome sequence of a saline-alkali tolerant type strain Dietzia timorensis ID05-A0528T.</title>
        <authorList>
            <person name="Wu X."/>
        </authorList>
    </citation>
    <scope>NUCLEOTIDE SEQUENCE [LARGE SCALE GENOMIC DNA]</scope>
    <source>
        <strain evidence="3 4">ID05-A0528</strain>
    </source>
</reference>
<keyword evidence="4" id="KW-1185">Reference proteome</keyword>
<evidence type="ECO:0000313" key="4">
    <source>
        <dbReference type="Proteomes" id="UP000186104"/>
    </source>
</evidence>
<feature type="transmembrane region" description="Helical" evidence="2">
    <location>
        <begin position="102"/>
        <end position="122"/>
    </location>
</feature>
<keyword evidence="2" id="KW-1133">Transmembrane helix</keyword>
<keyword evidence="2" id="KW-0812">Transmembrane</keyword>
<feature type="region of interest" description="Disordered" evidence="1">
    <location>
        <begin position="1"/>
        <end position="78"/>
    </location>
</feature>
<name>A0A173LLG4_9ACTN</name>
<dbReference type="Proteomes" id="UP000186104">
    <property type="component" value="Chromosome"/>
</dbReference>
<dbReference type="EMBL" id="CP015961">
    <property type="protein sequence ID" value="ANI92157.1"/>
    <property type="molecule type" value="Genomic_DNA"/>
</dbReference>
<evidence type="ECO:0000256" key="2">
    <source>
        <dbReference type="SAM" id="Phobius"/>
    </source>
</evidence>
<organism evidence="3 4">
    <name type="scientific">Dietzia timorensis</name>
    <dbReference type="NCBI Taxonomy" id="499555"/>
    <lineage>
        <taxon>Bacteria</taxon>
        <taxon>Bacillati</taxon>
        <taxon>Actinomycetota</taxon>
        <taxon>Actinomycetes</taxon>
        <taxon>Mycobacteriales</taxon>
        <taxon>Dietziaceae</taxon>
        <taxon>Dietzia</taxon>
    </lineage>
</organism>
<evidence type="ECO:0008006" key="5">
    <source>
        <dbReference type="Google" id="ProtNLM"/>
    </source>
</evidence>
<protein>
    <recommendedName>
        <fullName evidence="5">Cell division protein FtsL</fullName>
    </recommendedName>
</protein>
<feature type="compositionally biased region" description="Polar residues" evidence="1">
    <location>
        <begin position="29"/>
        <end position="44"/>
    </location>
</feature>
<dbReference type="KEGG" id="dtm:BJL86_1375"/>
<dbReference type="OrthoDB" id="4555900at2"/>
<evidence type="ECO:0000313" key="3">
    <source>
        <dbReference type="EMBL" id="ANI92157.1"/>
    </source>
</evidence>
<feature type="compositionally biased region" description="Pro residues" evidence="1">
    <location>
        <begin position="293"/>
        <end position="303"/>
    </location>
</feature>
<feature type="compositionally biased region" description="Basic and acidic residues" evidence="1">
    <location>
        <begin position="181"/>
        <end position="191"/>
    </location>
</feature>
<evidence type="ECO:0000256" key="1">
    <source>
        <dbReference type="SAM" id="MobiDB-lite"/>
    </source>
</evidence>
<keyword evidence="2" id="KW-0472">Membrane</keyword>
<sequence length="303" mass="31533">MSSRTPSRGRVRSDRTANRTTRRQGGATGSPSRARTSAGAQTATLERPGARGVAAPATPKPRTRKSAPPSVRGRRLPESAPASLTFADRAAALRSGVSRIPFVAVVLVLVVAGIGFTLFLSAQSTEDTYALRSEQNNIAVLREQRDALLTEIESDRSAEALARKAGEQGMVTVLESPMIVRNDDGSTRVEGPEEATLGAPIEPLQPERSASGDRGSAASNDSNRFGLPPERGRESNDDQGGLRVPHQQEEAHVPDLGAGRRVADLPAPAAEEPAPAPAPAGVPAPAGDEQVPPAAPGPVDAPQ</sequence>
<feature type="region of interest" description="Disordered" evidence="1">
    <location>
        <begin position="175"/>
        <end position="303"/>
    </location>
</feature>
<dbReference type="AlphaFoldDB" id="A0A173LLG4"/>
<dbReference type="RefSeq" id="WP_156515254.1">
    <property type="nucleotide sequence ID" value="NZ_CP015961.1"/>
</dbReference>
<dbReference type="STRING" id="499555.BJL86_1375"/>
<proteinExistence type="predicted"/>
<accession>A0A173LLG4</accession>